<gene>
    <name evidence="1" type="ORF">MANES_10G067101v8</name>
</gene>
<reference evidence="2" key="1">
    <citation type="journal article" date="2016" name="Nat. Biotechnol.">
        <title>Sequencing wild and cultivated cassava and related species reveals extensive interspecific hybridization and genetic diversity.</title>
        <authorList>
            <person name="Bredeson J.V."/>
            <person name="Lyons J.B."/>
            <person name="Prochnik S.E."/>
            <person name="Wu G.A."/>
            <person name="Ha C.M."/>
            <person name="Edsinger-Gonzales E."/>
            <person name="Grimwood J."/>
            <person name="Schmutz J."/>
            <person name="Rabbi I.Y."/>
            <person name="Egesi C."/>
            <person name="Nauluvula P."/>
            <person name="Lebot V."/>
            <person name="Ndunguru J."/>
            <person name="Mkamilo G."/>
            <person name="Bart R.S."/>
            <person name="Setter T.L."/>
            <person name="Gleadow R.M."/>
            <person name="Kulakow P."/>
            <person name="Ferguson M.E."/>
            <person name="Rounsley S."/>
            <person name="Rokhsar D.S."/>
        </authorList>
    </citation>
    <scope>NUCLEOTIDE SEQUENCE [LARGE SCALE GENOMIC DNA]</scope>
    <source>
        <strain evidence="2">cv. AM560-2</strain>
    </source>
</reference>
<accession>A0ACB7H3F7</accession>
<organism evidence="1 2">
    <name type="scientific">Manihot esculenta</name>
    <name type="common">Cassava</name>
    <name type="synonym">Jatropha manihot</name>
    <dbReference type="NCBI Taxonomy" id="3983"/>
    <lineage>
        <taxon>Eukaryota</taxon>
        <taxon>Viridiplantae</taxon>
        <taxon>Streptophyta</taxon>
        <taxon>Embryophyta</taxon>
        <taxon>Tracheophyta</taxon>
        <taxon>Spermatophyta</taxon>
        <taxon>Magnoliopsida</taxon>
        <taxon>eudicotyledons</taxon>
        <taxon>Gunneridae</taxon>
        <taxon>Pentapetalae</taxon>
        <taxon>rosids</taxon>
        <taxon>fabids</taxon>
        <taxon>Malpighiales</taxon>
        <taxon>Euphorbiaceae</taxon>
        <taxon>Crotonoideae</taxon>
        <taxon>Manihoteae</taxon>
        <taxon>Manihot</taxon>
    </lineage>
</organism>
<comment type="caution">
    <text evidence="1">The sequence shown here is derived from an EMBL/GenBank/DDBJ whole genome shotgun (WGS) entry which is preliminary data.</text>
</comment>
<dbReference type="EMBL" id="CM004396">
    <property type="protein sequence ID" value="KAG8645461.1"/>
    <property type="molecule type" value="Genomic_DNA"/>
</dbReference>
<protein>
    <submittedName>
        <fullName evidence="1">Uncharacterized protein</fullName>
    </submittedName>
</protein>
<sequence>MAEVLHVLERRECEILRGYELRLLRCTVAPPLSPPPPSSVCSHHKDGDNIHNLYSLINELLSSIEAGNYLQALFSDAAELVTKFSDLPQCSSAEHVYSELLERVGRFMTDDGVDEEERACRVILVLCVAVAAIFFFTQCNITGPIDDIPRCPLPFKVPEGVKFVEWDDWARNQLMSGGCHLFGKFSNLQFIVFAKMLVMRTKDLLFEGTVSAIYGIRSISWWLARILLLQQRILDEHSSELFDLLQVNMGETLHHFGTLEQVTSYWGTNLYDDEASSIVSTVHLEAGITDYAYGRVDSCRLHFGSAEASAGLQLSITGVLGYRTVHQAEPKAQRVLLVNRSSSNSGATVTGCDSTVNEETLQLPQHESSDILITPKLVENGDESGFSTQCNKKSSLGGASPLTAVQQAVILAQCLLIEKSTRQDELQRWDMAPFIEAIDSQSSSLFILRYLCNFLRIRWESTRSHTKERALGMIEKLVEGIHKPFTGVAKRIPLSYVAYVPAIPNLQKEYGELLVSCGLIGEAIKIFEGLELWDNLIYCNCLLGKKAAAVELIKTRLSEIPSDPRLWCSLGDITNDDSCYEKALEVSNNKSARAKRSLARSAYNRGDYETSKILWESAMALNSLYPDGWFALGAAALKARDVDKALDGFTRAVQLDPENGEAWNNIACLHMIKKRSNEAFISFKEALKFKRDSWQLWENYSEVAMDVGNVRQALEAIQMILHITNCRQADAKLLERIMLEMERGASSRTSSHSMTRDNHSTNQTCFSDFHDDSINDSETQVEWSRETEQLVELLGKILQQIIKSNSRADIWGLYARWHKIKGDLTMCSEALLKQVRSYQGSELWKDRERFKKFAHASLELCKVYMEISSLTGSRRELFTAEMHLKNTVRQAESFSDTEEFRDLQACLDEVKMKLQPSSLPA</sequence>
<evidence type="ECO:0000313" key="1">
    <source>
        <dbReference type="EMBL" id="KAG8645461.1"/>
    </source>
</evidence>
<name>A0ACB7H3F7_MANES</name>
<keyword evidence="2" id="KW-1185">Reference proteome</keyword>
<dbReference type="Proteomes" id="UP000091857">
    <property type="component" value="Chromosome 10"/>
</dbReference>
<evidence type="ECO:0000313" key="2">
    <source>
        <dbReference type="Proteomes" id="UP000091857"/>
    </source>
</evidence>
<proteinExistence type="predicted"/>